<dbReference type="eggNOG" id="COG3345">
    <property type="taxonomic scope" value="Bacteria"/>
</dbReference>
<evidence type="ECO:0000256" key="4">
    <source>
        <dbReference type="ARBA" id="ARBA00022801"/>
    </source>
</evidence>
<proteinExistence type="inferred from homology"/>
<dbReference type="GO" id="GO:0004557">
    <property type="term" value="F:alpha-galactosidase activity"/>
    <property type="evidence" value="ECO:0007669"/>
    <property type="project" value="UniProtKB-EC"/>
</dbReference>
<dbReference type="InterPro" id="IPR002252">
    <property type="entry name" value="Glyco_hydro_36"/>
</dbReference>
<keyword evidence="5" id="KW-0326">Glycosidase</keyword>
<dbReference type="EC" id="3.2.1.22" evidence="3"/>
<evidence type="ECO:0000313" key="7">
    <source>
        <dbReference type="EMBL" id="ACZ43223.1"/>
    </source>
</evidence>
<protein>
    <recommendedName>
        <fullName evidence="3">alpha-galactosidase</fullName>
        <ecNumber evidence="3">3.2.1.22</ecNumber>
    </recommendedName>
</protein>
<keyword evidence="4 7" id="KW-0378">Hydrolase</keyword>
<evidence type="ECO:0000313" key="8">
    <source>
        <dbReference type="Proteomes" id="UP000000323"/>
    </source>
</evidence>
<dbReference type="GO" id="GO:0016052">
    <property type="term" value="P:carbohydrate catabolic process"/>
    <property type="evidence" value="ECO:0007669"/>
    <property type="project" value="InterPro"/>
</dbReference>
<dbReference type="HOGENOM" id="CLU_410325_0_0_0"/>
<evidence type="ECO:0000256" key="5">
    <source>
        <dbReference type="ARBA" id="ARBA00023295"/>
    </source>
</evidence>
<dbReference type="InterPro" id="IPR038417">
    <property type="entry name" value="Alpga-gal_N_sf"/>
</dbReference>
<evidence type="ECO:0000256" key="1">
    <source>
        <dbReference type="ARBA" id="ARBA00001255"/>
    </source>
</evidence>
<dbReference type="STRING" id="525904.Tter_2324"/>
<sequence length="657" mass="75302">MDVELARVWARDEGVRSLTGRVLLADGQVVEASSADLHSYALAEEPGGPREVVLVVDRPSLGLRCEHHAVRYPGSLAEYWQVVRNTGDRPVILRRVESGRVLLRRSVRDVMYFRGGWGLEFEPARERLGESFELVQTRGRSSNGLHPWVALLGPTRSFSAAVAWSGNWALRIHRREDAVELTGGLVDFDPACELLPGAELVAPSLVVVEGDGRDLNSISIQYGRVGRLHWYPHNDLSNLLPVEWNHWWPYEDRHINEEVFRRNVDVAAEMGFEVCTLDAGWFGPDDPSAHWYDYRGDWHMVNRTRFPHGIRALADYVHSRGMRFGIWCEIEAVGQRASLAQAHPEYLATRGGQPLGYACFGCPEVRRWALATLDGLVREHGADWIKLDFNLDPGLGCDRTDHGHGAGDGLYAHYRGYYGVLDELRRRHPHVLLEGCSSGGLRIDLELLRHLHTVFLSDPDWPEHDLQLFWGATTMLHPSACLHWGWSEWITEHRRQTFDPRDPMLSPHKLDYAVGVGMLGGFGLSHRLPDLPRWVRERITALIALYKTHVRRFVREGELRRLTRQPRRFGKGARWAAFQYSLPEDEHLLMVFRLDRSEPTVRLRLRGLMEEGDYLVRRLWPPTDRESVTAGSELSRDGIFFYDLQPEDMRVLHLQRL</sequence>
<dbReference type="Pfam" id="PF02065">
    <property type="entry name" value="Melibiase"/>
    <property type="match status" value="1"/>
</dbReference>
<dbReference type="Gene3D" id="2.70.98.60">
    <property type="entry name" value="alpha-galactosidase from lactobacil brevis"/>
    <property type="match status" value="1"/>
</dbReference>
<evidence type="ECO:0000256" key="3">
    <source>
        <dbReference type="ARBA" id="ARBA00012755"/>
    </source>
</evidence>
<evidence type="ECO:0000259" key="6">
    <source>
        <dbReference type="Pfam" id="PF16875"/>
    </source>
</evidence>
<dbReference type="CDD" id="cd14791">
    <property type="entry name" value="GH36"/>
    <property type="match status" value="1"/>
</dbReference>
<dbReference type="CAZy" id="GH36">
    <property type="family name" value="Glycoside Hydrolase Family 36"/>
</dbReference>
<dbReference type="InterPro" id="IPR013785">
    <property type="entry name" value="Aldolase_TIM"/>
</dbReference>
<dbReference type="AlphaFoldDB" id="D1CHK2"/>
<dbReference type="InterPro" id="IPR031704">
    <property type="entry name" value="Glyco_hydro_36_N"/>
</dbReference>
<dbReference type="Gene3D" id="3.20.20.70">
    <property type="entry name" value="Aldolase class I"/>
    <property type="match status" value="1"/>
</dbReference>
<dbReference type="PRINTS" id="PR00743">
    <property type="entry name" value="GLHYDRLASE36"/>
</dbReference>
<dbReference type="PANTHER" id="PTHR11452:SF75">
    <property type="entry name" value="ALPHA-GALACTOSIDASE MEL1"/>
    <property type="match status" value="1"/>
</dbReference>
<dbReference type="Pfam" id="PF16875">
    <property type="entry name" value="Glyco_hydro_36N"/>
    <property type="match status" value="1"/>
</dbReference>
<evidence type="ECO:0000256" key="2">
    <source>
        <dbReference type="ARBA" id="ARBA00009743"/>
    </source>
</evidence>
<accession>D1CHK2</accession>
<comment type="similarity">
    <text evidence="2">Belongs to the glycosyl hydrolase 27 family.</text>
</comment>
<feature type="domain" description="Glycosyl hydrolase family 36 N-terminal" evidence="6">
    <location>
        <begin position="73"/>
        <end position="194"/>
    </location>
</feature>
<dbReference type="Proteomes" id="UP000000323">
    <property type="component" value="Chromosome 2"/>
</dbReference>
<dbReference type="PANTHER" id="PTHR11452">
    <property type="entry name" value="ALPHA-GALACTOSIDASE/ALPHA-N-ACETYLGALACTOSAMINIDASE"/>
    <property type="match status" value="1"/>
</dbReference>
<organism evidence="7 8">
    <name type="scientific">Thermobaculum terrenum (strain ATCC BAA-798 / CCMEE 7001 / YNP1)</name>
    <dbReference type="NCBI Taxonomy" id="525904"/>
    <lineage>
        <taxon>Bacteria</taxon>
        <taxon>Bacillati</taxon>
        <taxon>Chloroflexota</taxon>
        <taxon>Chloroflexia</taxon>
        <taxon>Candidatus Thermobaculales</taxon>
        <taxon>Candidatus Thermobaculaceae</taxon>
        <taxon>Thermobaculum</taxon>
    </lineage>
</organism>
<keyword evidence="8" id="KW-1185">Reference proteome</keyword>
<name>D1CHK2_THET1</name>
<comment type="catalytic activity">
    <reaction evidence="1">
        <text>Hydrolysis of terminal, non-reducing alpha-D-galactose residues in alpha-D-galactosides, including galactose oligosaccharides, galactomannans and galactolipids.</text>
        <dbReference type="EC" id="3.2.1.22"/>
    </reaction>
</comment>
<gene>
    <name evidence="7" type="ordered locus">Tter_2324</name>
</gene>
<dbReference type="KEGG" id="ttr:Tter_2324"/>
<reference evidence="8" key="1">
    <citation type="journal article" date="2010" name="Stand. Genomic Sci.">
        <title>Complete genome sequence of 'Thermobaculum terrenum' type strain (YNP1).</title>
        <authorList>
            <person name="Kiss H."/>
            <person name="Cleland D."/>
            <person name="Lapidus A."/>
            <person name="Lucas S."/>
            <person name="Glavina Del Rio T."/>
            <person name="Nolan M."/>
            <person name="Tice H."/>
            <person name="Han C."/>
            <person name="Goodwin L."/>
            <person name="Pitluck S."/>
            <person name="Liolios K."/>
            <person name="Ivanova N."/>
            <person name="Mavromatis K."/>
            <person name="Ovchinnikova G."/>
            <person name="Pati A."/>
            <person name="Chen A."/>
            <person name="Palaniappan K."/>
            <person name="Land M."/>
            <person name="Hauser L."/>
            <person name="Chang Y."/>
            <person name="Jeffries C."/>
            <person name="Lu M."/>
            <person name="Brettin T."/>
            <person name="Detter J."/>
            <person name="Goker M."/>
            <person name="Tindall B."/>
            <person name="Beck B."/>
            <person name="McDermott T."/>
            <person name="Woyke T."/>
            <person name="Bristow J."/>
            <person name="Eisen J."/>
            <person name="Markowitz V."/>
            <person name="Hugenholtz P."/>
            <person name="Kyrpides N."/>
            <person name="Klenk H."/>
            <person name="Cheng J."/>
        </authorList>
    </citation>
    <scope>NUCLEOTIDE SEQUENCE [LARGE SCALE GENOMIC DNA]</scope>
    <source>
        <strain evidence="8">ATCC BAA-798 / YNP1</strain>
    </source>
</reference>
<dbReference type="EMBL" id="CP001826">
    <property type="protein sequence ID" value="ACZ43223.1"/>
    <property type="molecule type" value="Genomic_DNA"/>
</dbReference>
<dbReference type="InterPro" id="IPR017853">
    <property type="entry name" value="GH"/>
</dbReference>
<dbReference type="InterPro" id="IPR002241">
    <property type="entry name" value="Glyco_hydro_27"/>
</dbReference>
<dbReference type="SUPFAM" id="SSF51445">
    <property type="entry name" value="(Trans)glycosidases"/>
    <property type="match status" value="1"/>
</dbReference>